<feature type="domain" description="N-acetyltransferase" evidence="1">
    <location>
        <begin position="18"/>
        <end position="184"/>
    </location>
</feature>
<evidence type="ECO:0000313" key="3">
    <source>
        <dbReference type="Proteomes" id="UP000176037"/>
    </source>
</evidence>
<dbReference type="Gene3D" id="3.40.630.30">
    <property type="match status" value="1"/>
</dbReference>
<sequence>MYIYKEWILDAKRNSADITYTELAPAHFADVLELGNRVQGEGYLNLDNLTEYYHRGIKDDINAGIAAFYQDKLVGFRLTFAQGQWDIDQWATPAEWQVPSGEVCYFKCNTVDPAMQGYGIGSTLLNKAIDAARRQGSCAGLAHIWLASPGNSAYRYFSKNGGRLIKKHPNKWQYAALYEGYDCPVCDALCECLAAEMLLTFAG</sequence>
<dbReference type="Proteomes" id="UP000176037">
    <property type="component" value="Unassembled WGS sequence"/>
</dbReference>
<dbReference type="SUPFAM" id="SSF55729">
    <property type="entry name" value="Acyl-CoA N-acyltransferases (Nat)"/>
    <property type="match status" value="1"/>
</dbReference>
<dbReference type="AlphaFoldDB" id="A0A1E8FA00"/>
<name>A0A1E8FA00_9ALTE</name>
<keyword evidence="3" id="KW-1185">Reference proteome</keyword>
<dbReference type="STRING" id="1856405.BFC17_06175"/>
<dbReference type="PROSITE" id="PS51186">
    <property type="entry name" value="GNAT"/>
    <property type="match status" value="1"/>
</dbReference>
<gene>
    <name evidence="2" type="ORF">BFC17_06175</name>
</gene>
<organism evidence="2 3">
    <name type="scientific">Alteromonas lipolytica</name>
    <dbReference type="NCBI Taxonomy" id="1856405"/>
    <lineage>
        <taxon>Bacteria</taxon>
        <taxon>Pseudomonadati</taxon>
        <taxon>Pseudomonadota</taxon>
        <taxon>Gammaproteobacteria</taxon>
        <taxon>Alteromonadales</taxon>
        <taxon>Alteromonadaceae</taxon>
        <taxon>Alteromonas/Salinimonas group</taxon>
        <taxon>Alteromonas</taxon>
    </lineage>
</organism>
<comment type="caution">
    <text evidence="2">The sequence shown here is derived from an EMBL/GenBank/DDBJ whole genome shotgun (WGS) entry which is preliminary data.</text>
</comment>
<dbReference type="Pfam" id="PF00583">
    <property type="entry name" value="Acetyltransf_1"/>
    <property type="match status" value="1"/>
</dbReference>
<protein>
    <submittedName>
        <fullName evidence="2">GNAT family N-acetyltransferase</fullName>
    </submittedName>
</protein>
<dbReference type="EMBL" id="MJIC01000016">
    <property type="protein sequence ID" value="OFI32735.1"/>
    <property type="molecule type" value="Genomic_DNA"/>
</dbReference>
<evidence type="ECO:0000313" key="2">
    <source>
        <dbReference type="EMBL" id="OFI32735.1"/>
    </source>
</evidence>
<dbReference type="OrthoDB" id="6321659at2"/>
<dbReference type="InterPro" id="IPR000182">
    <property type="entry name" value="GNAT_dom"/>
</dbReference>
<dbReference type="InterPro" id="IPR016181">
    <property type="entry name" value="Acyl_CoA_acyltransferase"/>
</dbReference>
<dbReference type="CDD" id="cd04301">
    <property type="entry name" value="NAT_SF"/>
    <property type="match status" value="1"/>
</dbReference>
<accession>A0A1E8FA00</accession>
<evidence type="ECO:0000259" key="1">
    <source>
        <dbReference type="PROSITE" id="PS51186"/>
    </source>
</evidence>
<proteinExistence type="predicted"/>
<keyword evidence="2" id="KW-0808">Transferase</keyword>
<reference evidence="2 3" key="1">
    <citation type="submission" date="2016-09" db="EMBL/GenBank/DDBJ databases">
        <title>Alteromonas lipolytica, a new species isolated from sea water.</title>
        <authorList>
            <person name="Wu Y.-H."/>
            <person name="Cheng H."/>
            <person name="Xu X.-W."/>
        </authorList>
    </citation>
    <scope>NUCLEOTIDE SEQUENCE [LARGE SCALE GENOMIC DNA]</scope>
    <source>
        <strain evidence="2 3">JW12</strain>
    </source>
</reference>
<dbReference type="GO" id="GO:0016747">
    <property type="term" value="F:acyltransferase activity, transferring groups other than amino-acyl groups"/>
    <property type="evidence" value="ECO:0007669"/>
    <property type="project" value="InterPro"/>
</dbReference>